<keyword evidence="1" id="KW-0863">Zinc-finger</keyword>
<keyword evidence="1" id="KW-0862">Zinc</keyword>
<feature type="region of interest" description="Disordered" evidence="2">
    <location>
        <begin position="24"/>
        <end position="52"/>
    </location>
</feature>
<evidence type="ECO:0000313" key="5">
    <source>
        <dbReference type="Proteomes" id="UP000494165"/>
    </source>
</evidence>
<evidence type="ECO:0000259" key="3">
    <source>
        <dbReference type="PROSITE" id="PS50157"/>
    </source>
</evidence>
<proteinExistence type="predicted"/>
<dbReference type="AlphaFoldDB" id="A0A8S1E4H2"/>
<reference evidence="4 5" key="1">
    <citation type="submission" date="2020-04" db="EMBL/GenBank/DDBJ databases">
        <authorList>
            <person name="Alioto T."/>
            <person name="Alioto T."/>
            <person name="Gomez Garrido J."/>
        </authorList>
    </citation>
    <scope>NUCLEOTIDE SEQUENCE [LARGE SCALE GENOMIC DNA]</scope>
</reference>
<dbReference type="EMBL" id="CADEPI010000570">
    <property type="protein sequence ID" value="CAB3387407.1"/>
    <property type="molecule type" value="Genomic_DNA"/>
</dbReference>
<organism evidence="4 5">
    <name type="scientific">Cloeon dipterum</name>
    <dbReference type="NCBI Taxonomy" id="197152"/>
    <lineage>
        <taxon>Eukaryota</taxon>
        <taxon>Metazoa</taxon>
        <taxon>Ecdysozoa</taxon>
        <taxon>Arthropoda</taxon>
        <taxon>Hexapoda</taxon>
        <taxon>Insecta</taxon>
        <taxon>Pterygota</taxon>
        <taxon>Palaeoptera</taxon>
        <taxon>Ephemeroptera</taxon>
        <taxon>Pisciforma</taxon>
        <taxon>Baetidae</taxon>
        <taxon>Cloeon</taxon>
    </lineage>
</organism>
<sequence length="163" mass="18683">MGLAEIDVRIVCWLHRSERNVCGSANQNGLKSARGPGPSQRPENHPRHSTQAGGFLINPFSELPNMPHRCELCGHEVPTKEGLKSHLRRQHQDRQKVFKCTCGTTFASADERKLHKENSSEACEEKKLQLQQQQQQQQQQHVCIKCKKTYTRSYSLKIHKCKN</sequence>
<dbReference type="PROSITE" id="PS50157">
    <property type="entry name" value="ZINC_FINGER_C2H2_2"/>
    <property type="match status" value="1"/>
</dbReference>
<comment type="caution">
    <text evidence="4">The sequence shown here is derived from an EMBL/GenBank/DDBJ whole genome shotgun (WGS) entry which is preliminary data.</text>
</comment>
<gene>
    <name evidence="4" type="ORF">CLODIP_2_CD12941</name>
</gene>
<dbReference type="Gene3D" id="3.30.160.60">
    <property type="entry name" value="Classic Zinc Finger"/>
    <property type="match status" value="1"/>
</dbReference>
<dbReference type="GO" id="GO:0008270">
    <property type="term" value="F:zinc ion binding"/>
    <property type="evidence" value="ECO:0007669"/>
    <property type="project" value="UniProtKB-KW"/>
</dbReference>
<dbReference type="Proteomes" id="UP000494165">
    <property type="component" value="Unassembled WGS sequence"/>
</dbReference>
<protein>
    <recommendedName>
        <fullName evidence="3">C2H2-type domain-containing protein</fullName>
    </recommendedName>
</protein>
<name>A0A8S1E4H2_9INSE</name>
<keyword evidence="1" id="KW-0479">Metal-binding</keyword>
<accession>A0A8S1E4H2</accession>
<evidence type="ECO:0000256" key="1">
    <source>
        <dbReference type="PROSITE-ProRule" id="PRU00042"/>
    </source>
</evidence>
<dbReference type="PROSITE" id="PS00028">
    <property type="entry name" value="ZINC_FINGER_C2H2_1"/>
    <property type="match status" value="1"/>
</dbReference>
<dbReference type="InterPro" id="IPR013087">
    <property type="entry name" value="Znf_C2H2_type"/>
</dbReference>
<evidence type="ECO:0000313" key="4">
    <source>
        <dbReference type="EMBL" id="CAB3387407.1"/>
    </source>
</evidence>
<keyword evidence="5" id="KW-1185">Reference proteome</keyword>
<evidence type="ECO:0000256" key="2">
    <source>
        <dbReference type="SAM" id="MobiDB-lite"/>
    </source>
</evidence>
<feature type="domain" description="C2H2-type" evidence="3">
    <location>
        <begin position="68"/>
        <end position="96"/>
    </location>
</feature>